<gene>
    <name evidence="10" type="ORF">HCA69_15920</name>
</gene>
<dbReference type="InterPro" id="IPR005702">
    <property type="entry name" value="Wzc-like_C"/>
</dbReference>
<feature type="domain" description="AAA" evidence="9">
    <location>
        <begin position="43"/>
        <end position="177"/>
    </location>
</feature>
<dbReference type="Pfam" id="PF13614">
    <property type="entry name" value="AAA_31"/>
    <property type="match status" value="1"/>
</dbReference>
<dbReference type="GO" id="GO:0004715">
    <property type="term" value="F:non-membrane spanning protein tyrosine kinase activity"/>
    <property type="evidence" value="ECO:0007669"/>
    <property type="project" value="UniProtKB-EC"/>
</dbReference>
<evidence type="ECO:0000256" key="6">
    <source>
        <dbReference type="ARBA" id="ARBA00022840"/>
    </source>
</evidence>
<dbReference type="CDD" id="cd05387">
    <property type="entry name" value="BY-kinase"/>
    <property type="match status" value="1"/>
</dbReference>
<evidence type="ECO:0000256" key="7">
    <source>
        <dbReference type="ARBA" id="ARBA00023137"/>
    </source>
</evidence>
<reference evidence="10 11" key="1">
    <citation type="submission" date="2020-03" db="EMBL/GenBank/DDBJ databases">
        <title>Soil Listeria distribution.</title>
        <authorList>
            <person name="Liao J."/>
            <person name="Wiedmann M."/>
        </authorList>
    </citation>
    <scope>NUCLEOTIDE SEQUENCE [LARGE SCALE GENOMIC DNA]</scope>
    <source>
        <strain evidence="10 11">FSL L7-0741</strain>
    </source>
</reference>
<dbReference type="InterPro" id="IPR027417">
    <property type="entry name" value="P-loop_NTPase"/>
</dbReference>
<comment type="caution">
    <text evidence="10">The sequence shown here is derived from an EMBL/GenBank/DDBJ whole genome shotgun (WGS) entry which is preliminary data.</text>
</comment>
<keyword evidence="4" id="KW-0547">Nucleotide-binding</keyword>
<evidence type="ECO:0000259" key="9">
    <source>
        <dbReference type="Pfam" id="PF13614"/>
    </source>
</evidence>
<sequence length="224" mass="25143">MKSEVRPLSRHKRKGKKSYSPVGEQFKLIRTGIDFSNIDKRKQVILITSPESGTGKSTIASHLAITYAQRGERVLLIDADMRRPTLHRRFSKDLHAGLSNIILGYLSVEEGLQNVALADCEFFILTSGSIPPNPSELLSSEKMIELLEKLREEFDYIIIDTPPVTIVSDALALADMVDGMILVCRYHKTLRAKAIQAVEKLSLSQTKILGAIFNGTKNMENYYY</sequence>
<dbReference type="PANTHER" id="PTHR32309:SF13">
    <property type="entry name" value="FERRIC ENTEROBACTIN TRANSPORT PROTEIN FEPE"/>
    <property type="match status" value="1"/>
</dbReference>
<dbReference type="GO" id="GO:0005524">
    <property type="term" value="F:ATP binding"/>
    <property type="evidence" value="ECO:0007669"/>
    <property type="project" value="UniProtKB-KW"/>
</dbReference>
<evidence type="ECO:0000313" key="11">
    <source>
        <dbReference type="Proteomes" id="UP000535908"/>
    </source>
</evidence>
<evidence type="ECO:0000256" key="8">
    <source>
        <dbReference type="ARBA" id="ARBA00051245"/>
    </source>
</evidence>
<dbReference type="SUPFAM" id="SSF52540">
    <property type="entry name" value="P-loop containing nucleoside triphosphate hydrolases"/>
    <property type="match status" value="1"/>
</dbReference>
<evidence type="ECO:0000256" key="5">
    <source>
        <dbReference type="ARBA" id="ARBA00022777"/>
    </source>
</evidence>
<keyword evidence="6" id="KW-0067">ATP-binding</keyword>
<dbReference type="GO" id="GO:0005886">
    <property type="term" value="C:plasma membrane"/>
    <property type="evidence" value="ECO:0007669"/>
    <property type="project" value="TreeGrafter"/>
</dbReference>
<dbReference type="InterPro" id="IPR050445">
    <property type="entry name" value="Bact_polysacc_biosynth/exp"/>
</dbReference>
<protein>
    <recommendedName>
        <fullName evidence="2">non-specific protein-tyrosine kinase</fullName>
        <ecNumber evidence="2">2.7.10.2</ecNumber>
    </recommendedName>
</protein>
<dbReference type="NCBIfam" id="TIGR01007">
    <property type="entry name" value="eps_fam"/>
    <property type="match status" value="1"/>
</dbReference>
<dbReference type="EMBL" id="JAARWN010000026">
    <property type="protein sequence ID" value="MBC1937851.1"/>
    <property type="molecule type" value="Genomic_DNA"/>
</dbReference>
<keyword evidence="7" id="KW-0829">Tyrosine-protein kinase</keyword>
<name>A0A7X0Y6D5_9LIST</name>
<evidence type="ECO:0000256" key="4">
    <source>
        <dbReference type="ARBA" id="ARBA00022741"/>
    </source>
</evidence>
<accession>A0A7X0Y6D5</accession>
<organism evidence="10 11">
    <name type="scientific">Listeria grandensis</name>
    <dbReference type="NCBI Taxonomy" id="1494963"/>
    <lineage>
        <taxon>Bacteria</taxon>
        <taxon>Bacillati</taxon>
        <taxon>Bacillota</taxon>
        <taxon>Bacilli</taxon>
        <taxon>Bacillales</taxon>
        <taxon>Listeriaceae</taxon>
        <taxon>Listeria</taxon>
    </lineage>
</organism>
<proteinExistence type="inferred from homology"/>
<dbReference type="InterPro" id="IPR025669">
    <property type="entry name" value="AAA_dom"/>
</dbReference>
<dbReference type="EC" id="2.7.10.2" evidence="2"/>
<evidence type="ECO:0000256" key="2">
    <source>
        <dbReference type="ARBA" id="ARBA00011903"/>
    </source>
</evidence>
<evidence type="ECO:0000313" key="10">
    <source>
        <dbReference type="EMBL" id="MBC1937851.1"/>
    </source>
</evidence>
<evidence type="ECO:0000256" key="1">
    <source>
        <dbReference type="ARBA" id="ARBA00007316"/>
    </source>
</evidence>
<evidence type="ECO:0000256" key="3">
    <source>
        <dbReference type="ARBA" id="ARBA00022679"/>
    </source>
</evidence>
<dbReference type="AlphaFoldDB" id="A0A7X0Y6D5"/>
<dbReference type="Proteomes" id="UP000535908">
    <property type="component" value="Unassembled WGS sequence"/>
</dbReference>
<keyword evidence="5 10" id="KW-0418">Kinase</keyword>
<dbReference type="Gene3D" id="3.40.50.300">
    <property type="entry name" value="P-loop containing nucleotide triphosphate hydrolases"/>
    <property type="match status" value="1"/>
</dbReference>
<dbReference type="PANTHER" id="PTHR32309">
    <property type="entry name" value="TYROSINE-PROTEIN KINASE"/>
    <property type="match status" value="1"/>
</dbReference>
<comment type="catalytic activity">
    <reaction evidence="8">
        <text>L-tyrosyl-[protein] + ATP = O-phospho-L-tyrosyl-[protein] + ADP + H(+)</text>
        <dbReference type="Rhea" id="RHEA:10596"/>
        <dbReference type="Rhea" id="RHEA-COMP:10136"/>
        <dbReference type="Rhea" id="RHEA-COMP:20101"/>
        <dbReference type="ChEBI" id="CHEBI:15378"/>
        <dbReference type="ChEBI" id="CHEBI:30616"/>
        <dbReference type="ChEBI" id="CHEBI:46858"/>
        <dbReference type="ChEBI" id="CHEBI:61978"/>
        <dbReference type="ChEBI" id="CHEBI:456216"/>
        <dbReference type="EC" id="2.7.10.2"/>
    </reaction>
</comment>
<keyword evidence="3" id="KW-0808">Transferase</keyword>
<comment type="similarity">
    <text evidence="1">Belongs to the CpsD/CapB family.</text>
</comment>